<dbReference type="GO" id="GO:0050797">
    <property type="term" value="F:thymidylate synthase (FAD) activity"/>
    <property type="evidence" value="ECO:0007669"/>
    <property type="project" value="InterPro"/>
</dbReference>
<evidence type="ECO:0000313" key="1">
    <source>
        <dbReference type="EMBL" id="PIV38597.1"/>
    </source>
</evidence>
<reference evidence="2" key="1">
    <citation type="submission" date="2017-09" db="EMBL/GenBank/DDBJ databases">
        <title>Depth-based differentiation of microbial function through sediment-hosted aquifers and enrichment of novel symbionts in the deep terrestrial subsurface.</title>
        <authorList>
            <person name="Probst A.J."/>
            <person name="Ladd B."/>
            <person name="Jarett J.K."/>
            <person name="Geller-Mcgrath D.E."/>
            <person name="Sieber C.M.K."/>
            <person name="Emerson J.B."/>
            <person name="Anantharaman K."/>
            <person name="Thomas B.C."/>
            <person name="Malmstrom R."/>
            <person name="Stieglmeier M."/>
            <person name="Klingl A."/>
            <person name="Woyke T."/>
            <person name="Ryan C.M."/>
            <person name="Banfield J.F."/>
        </authorList>
    </citation>
    <scope>NUCLEOTIDE SEQUENCE [LARGE SCALE GENOMIC DNA]</scope>
</reference>
<gene>
    <name evidence="1" type="ORF">COS30_01215</name>
</gene>
<dbReference type="Pfam" id="PF02511">
    <property type="entry name" value="Thy1"/>
    <property type="match status" value="1"/>
</dbReference>
<dbReference type="Proteomes" id="UP000229247">
    <property type="component" value="Unassembled WGS sequence"/>
</dbReference>
<dbReference type="Gene3D" id="3.30.1360.170">
    <property type="match status" value="1"/>
</dbReference>
<dbReference type="PROSITE" id="PS51331">
    <property type="entry name" value="THYX"/>
    <property type="match status" value="1"/>
</dbReference>
<dbReference type="InterPro" id="IPR003669">
    <property type="entry name" value="Thymidylate_synthase_ThyX"/>
</dbReference>
<proteinExistence type="predicted"/>
<comment type="caution">
    <text evidence="1">The sequence shown here is derived from an EMBL/GenBank/DDBJ whole genome shotgun (WGS) entry which is preliminary data.</text>
</comment>
<dbReference type="SUPFAM" id="SSF69796">
    <property type="entry name" value="Thymidylate synthase-complementing protein Thy1"/>
    <property type="match status" value="2"/>
</dbReference>
<accession>A0A2M7D6E1</accession>
<dbReference type="InterPro" id="IPR036098">
    <property type="entry name" value="Thymidylate_synthase_ThyX_sf"/>
</dbReference>
<dbReference type="EMBL" id="PEUE01000031">
    <property type="protein sequence ID" value="PIV38597.1"/>
    <property type="molecule type" value="Genomic_DNA"/>
</dbReference>
<evidence type="ECO:0000313" key="2">
    <source>
        <dbReference type="Proteomes" id="UP000229247"/>
    </source>
</evidence>
<sequence length="460" mass="52241">MISVKLLAATKIVNGQANSDFLALASHAALECYQSEPPELGKVIDVENRLFGTGHHTTLQHYFFTFNVEGLGVSAITLGMHLVSPFYNSDQRSGRFCAKMFVEPDLAEIEAYIKIFWPRLCFAKRKAVMGFVEKGVRIYQENIVLATEMAANFIGQERPFANDDYIKTNAPKIAQEQLRVFISTIFPTGFDFTVNLSALAAMYAAAWSPETLFFTQKMAYLVLERFPEIAYMFKRNKKASFGDLSFIKNVMDPQVISESGFKLIEIDESGFVEPKPEDMWPLDLLHFLPSMMDNSVGNIKTEVELSLACMGQDQRHRTIRRGRPRLTGNFYLPPVPKSLGLSREAFDLMWQWMDLTRSLPFSLAQAIAPYGAMARYKKSGSLNAVLHEQNKRLCWCAQEEIYHLGRALRAAILEKNKKSRFARALEPYCFRTGKCAEGGRYCGRLIAVRQKGDYFPLRKV</sequence>
<dbReference type="AlphaFoldDB" id="A0A2M7D6E1"/>
<protein>
    <recommendedName>
        <fullName evidence="3">Thymidylate synthase</fullName>
    </recommendedName>
</protein>
<name>A0A2M7D6E1_9BACT</name>
<evidence type="ECO:0008006" key="3">
    <source>
        <dbReference type="Google" id="ProtNLM"/>
    </source>
</evidence>
<dbReference type="GO" id="GO:0006231">
    <property type="term" value="P:dTMP biosynthetic process"/>
    <property type="evidence" value="ECO:0007669"/>
    <property type="project" value="InterPro"/>
</dbReference>
<dbReference type="GO" id="GO:0050660">
    <property type="term" value="F:flavin adenine dinucleotide binding"/>
    <property type="evidence" value="ECO:0007669"/>
    <property type="project" value="InterPro"/>
</dbReference>
<organism evidence="1 2">
    <name type="scientific">Candidatus Portnoybacteria bacterium CG02_land_8_20_14_3_00_45_8</name>
    <dbReference type="NCBI Taxonomy" id="1974807"/>
    <lineage>
        <taxon>Bacteria</taxon>
        <taxon>Candidatus Portnoyibacteriota</taxon>
    </lineage>
</organism>